<sequence>MFSTLTKILVITILGLSALLWVQHQRLSSLKAENNTQAQIITQQSNSIKQLNADIIKNTQILNELTKQESLIRETANETIESISEEEKNSDCYRNNAPHTVIEFLRK</sequence>
<evidence type="ECO:0008006" key="3">
    <source>
        <dbReference type="Google" id="ProtNLM"/>
    </source>
</evidence>
<dbReference type="AlphaFoldDB" id="A0A1A7PT53"/>
<dbReference type="Proteomes" id="UP000092626">
    <property type="component" value="Unassembled WGS sequence"/>
</dbReference>
<protein>
    <recommendedName>
        <fullName evidence="3">DUF2570 domain-containing protein</fullName>
    </recommendedName>
</protein>
<name>A0A1A7PT53_9PAST</name>
<evidence type="ECO:0000313" key="1">
    <source>
        <dbReference type="EMBL" id="OBX05753.1"/>
    </source>
</evidence>
<evidence type="ECO:0000313" key="2">
    <source>
        <dbReference type="Proteomes" id="UP000092626"/>
    </source>
</evidence>
<reference evidence="1 2" key="1">
    <citation type="submission" date="2014-11" db="EMBL/GenBank/DDBJ databases">
        <title>Pan-genome of Gallibacterium spp.</title>
        <authorList>
            <person name="Kudirkiene E."/>
            <person name="Bojesen A.M."/>
        </authorList>
    </citation>
    <scope>NUCLEOTIDE SEQUENCE [LARGE SCALE GENOMIC DNA]</scope>
    <source>
        <strain evidence="1 2">59/S3/89</strain>
    </source>
</reference>
<gene>
    <name evidence="1" type="ORF">QV06_01070</name>
</gene>
<dbReference type="RefSeq" id="WP_065236560.1">
    <property type="nucleotide sequence ID" value="NZ_JTJR01000005.1"/>
</dbReference>
<proteinExistence type="predicted"/>
<accession>A0A1A7PT53</accession>
<dbReference type="InterPro" id="IPR022538">
    <property type="entry name" value="DUF2570"/>
</dbReference>
<dbReference type="Pfam" id="PF10828">
    <property type="entry name" value="DUF2570"/>
    <property type="match status" value="1"/>
</dbReference>
<comment type="caution">
    <text evidence="1">The sequence shown here is derived from an EMBL/GenBank/DDBJ whole genome shotgun (WGS) entry which is preliminary data.</text>
</comment>
<organism evidence="1 2">
    <name type="scientific">Gallibacterium genomosp. 3</name>
    <dbReference type="NCBI Taxonomy" id="505345"/>
    <lineage>
        <taxon>Bacteria</taxon>
        <taxon>Pseudomonadati</taxon>
        <taxon>Pseudomonadota</taxon>
        <taxon>Gammaproteobacteria</taxon>
        <taxon>Pasteurellales</taxon>
        <taxon>Pasteurellaceae</taxon>
        <taxon>Gallibacterium</taxon>
    </lineage>
</organism>
<dbReference type="STRING" id="505345.QV06_01070"/>
<dbReference type="EMBL" id="JTJR01000005">
    <property type="protein sequence ID" value="OBX05753.1"/>
    <property type="molecule type" value="Genomic_DNA"/>
</dbReference>